<keyword evidence="13" id="KW-1185">Reference proteome</keyword>
<proteinExistence type="inferred from homology"/>
<keyword evidence="6" id="KW-0862">Zinc</keyword>
<sequence>MIKLLKKTAITSIVLCSFLSAQAQTIPADPAVRTGKLANGFTYYIRHNEQPNKRVGLYLVNKAGSILEDEDQRGLAHFMEHMNFNGTKHYPKNELIDYLQKAGVRFGADLNAFTSFDETVYQLPIPTDDPAMFGTGLNIMRDWAQEATLDPPEIDKERGVVLEEERLGKGARDRITRQTFPVLLNHARYADRLPIGLDAVLTGFKPAVIKRFHHDWYRPDLQALIIVGDIDVNEAEKLVKAKFADLKNPANERPRTPYTIPLTGKIQFLAVTDKEQPDVSLDVIMKHEAPALKTEQDYLNSIKSNLLNNLIDTRRNAQLARLPNPAFTGVSMGIGGLLNNLDMFSFTVNVKQGQLQQGFAQAWRVLEGIKRYGFTEKELNRAKQNYLRGLQNAVSEQGKTPSVNFVKEYQNLFLHGEASPGITWEYQFTQDHIKGISLADITALMNSYLQSKDVDIIVTAPEKDKGGLPDSAIVSGWMNAIGEEKIESYREEQVVKPLLSDFPKPGKVVSREEIPQIGVTKLTLSNGLRVLLKPTDFKNDQIIYSAFSPGGTSLYDGTNFDAASNAGSLMSLMGLGSFNSVQLSQVLTGKVARSSASIGVRSENINASTTPQDIETALQLTYLQFTAPRKDTLMFKNTMDKAIAELATRYNNPNQVFADTINYVMSNYSPRYAPPTEVRLKAITLDRIYDIYRERFADAANFTFVFVGNFTIEKLQPLLERYLGSLPTTHQHEQPRNLGQHIPTGLLDKKVFKGLENKATVRVVLSGDYHFGPVANLQLKALSDILQIKILQHLREAESEVYSPQVSEGFNKLPQNRFAIIVQFGCAPRNVDHLVSLLQDEIKKLRENGPEADDIEKFKAQYQKSLEQALKDNSFWSAYISSQFENQDDPLQVQDLLKNANQIDAASLKQAAQVFLSGKNMITFELLPQKK</sequence>
<feature type="signal peptide" evidence="9">
    <location>
        <begin position="1"/>
        <end position="23"/>
    </location>
</feature>
<dbReference type="Pfam" id="PF00675">
    <property type="entry name" value="Peptidase_M16"/>
    <property type="match status" value="1"/>
</dbReference>
<reference evidence="12 13" key="1">
    <citation type="submission" date="2016-11" db="EMBL/GenBank/DDBJ databases">
        <title>Whole Genome Sequencing of Mucilaginibacter polytrichastri RG4-7(T) isolated from the moss sample.</title>
        <authorList>
            <person name="Li Y."/>
        </authorList>
    </citation>
    <scope>NUCLEOTIDE SEQUENCE [LARGE SCALE GENOMIC DNA]</scope>
    <source>
        <strain evidence="12 13">RG4-7</strain>
    </source>
</reference>
<dbReference type="RefSeq" id="WP_074491290.1">
    <property type="nucleotide sequence ID" value="NZ_FPAM01000009.1"/>
</dbReference>
<dbReference type="GO" id="GO:0046872">
    <property type="term" value="F:metal ion binding"/>
    <property type="evidence" value="ECO:0007669"/>
    <property type="project" value="UniProtKB-KW"/>
</dbReference>
<dbReference type="Pfam" id="PF05193">
    <property type="entry name" value="Peptidase_M16_C"/>
    <property type="match status" value="2"/>
</dbReference>
<dbReference type="Gene3D" id="3.30.830.10">
    <property type="entry name" value="Metalloenzyme, LuxS/M16 peptidase-like"/>
    <property type="match status" value="4"/>
</dbReference>
<dbReference type="InterPro" id="IPR011765">
    <property type="entry name" value="Pept_M16_N"/>
</dbReference>
<dbReference type="PROSITE" id="PS00143">
    <property type="entry name" value="INSULINASE"/>
    <property type="match status" value="1"/>
</dbReference>
<feature type="domain" description="Peptidase M16 N-terminal" evidence="10">
    <location>
        <begin position="48"/>
        <end position="164"/>
    </location>
</feature>
<dbReference type="STRING" id="1302689.RG47T_4225"/>
<evidence type="ECO:0000256" key="1">
    <source>
        <dbReference type="ARBA" id="ARBA00001947"/>
    </source>
</evidence>
<comment type="cofactor">
    <cofactor evidence="1">
        <name>Zn(2+)</name>
        <dbReference type="ChEBI" id="CHEBI:29105"/>
    </cofactor>
</comment>
<evidence type="ECO:0000256" key="3">
    <source>
        <dbReference type="ARBA" id="ARBA00022670"/>
    </source>
</evidence>
<evidence type="ECO:0000256" key="6">
    <source>
        <dbReference type="ARBA" id="ARBA00022833"/>
    </source>
</evidence>
<accession>A0A1Q6A420</accession>
<evidence type="ECO:0000256" key="8">
    <source>
        <dbReference type="RuleBase" id="RU004447"/>
    </source>
</evidence>
<dbReference type="EMBL" id="MPPL01000001">
    <property type="protein sequence ID" value="OKS88747.1"/>
    <property type="molecule type" value="Genomic_DNA"/>
</dbReference>
<dbReference type="InterPro" id="IPR011249">
    <property type="entry name" value="Metalloenz_LuxS/M16"/>
</dbReference>
<keyword evidence="3" id="KW-0645">Protease</keyword>
<dbReference type="OrthoDB" id="9811314at2"/>
<protein>
    <recommendedName>
        <fullName evidence="14">Zinc protease pqqL</fullName>
    </recommendedName>
</protein>
<keyword evidence="4" id="KW-0479">Metal-binding</keyword>
<feature type="chain" id="PRO_5010232297" description="Zinc protease pqqL" evidence="9">
    <location>
        <begin position="24"/>
        <end position="931"/>
    </location>
</feature>
<comment type="similarity">
    <text evidence="2 8">Belongs to the peptidase M16 family.</text>
</comment>
<dbReference type="InterPro" id="IPR001431">
    <property type="entry name" value="Pept_M16_Zn_BS"/>
</dbReference>
<evidence type="ECO:0000256" key="4">
    <source>
        <dbReference type="ARBA" id="ARBA00022723"/>
    </source>
</evidence>
<dbReference type="GO" id="GO:0004222">
    <property type="term" value="F:metalloendopeptidase activity"/>
    <property type="evidence" value="ECO:0007669"/>
    <property type="project" value="InterPro"/>
</dbReference>
<dbReference type="PANTHER" id="PTHR43690:SF34">
    <property type="entry name" value="ZINC PROTEASE PQQL-LIKE"/>
    <property type="match status" value="1"/>
</dbReference>
<evidence type="ECO:0000259" key="11">
    <source>
        <dbReference type="Pfam" id="PF05193"/>
    </source>
</evidence>
<dbReference type="Proteomes" id="UP000186720">
    <property type="component" value="Unassembled WGS sequence"/>
</dbReference>
<dbReference type="PANTHER" id="PTHR43690">
    <property type="entry name" value="NARDILYSIN"/>
    <property type="match status" value="1"/>
</dbReference>
<gene>
    <name evidence="12" type="ORF">RG47T_4225</name>
</gene>
<evidence type="ECO:0000256" key="7">
    <source>
        <dbReference type="ARBA" id="ARBA00023049"/>
    </source>
</evidence>
<organism evidence="12 13">
    <name type="scientific">Mucilaginibacter polytrichastri</name>
    <dbReference type="NCBI Taxonomy" id="1302689"/>
    <lineage>
        <taxon>Bacteria</taxon>
        <taxon>Pseudomonadati</taxon>
        <taxon>Bacteroidota</taxon>
        <taxon>Sphingobacteriia</taxon>
        <taxon>Sphingobacteriales</taxon>
        <taxon>Sphingobacteriaceae</taxon>
        <taxon>Mucilaginibacter</taxon>
    </lineage>
</organism>
<dbReference type="GO" id="GO:0006508">
    <property type="term" value="P:proteolysis"/>
    <property type="evidence" value="ECO:0007669"/>
    <property type="project" value="UniProtKB-KW"/>
</dbReference>
<dbReference type="AlphaFoldDB" id="A0A1Q6A420"/>
<evidence type="ECO:0000313" key="13">
    <source>
        <dbReference type="Proteomes" id="UP000186720"/>
    </source>
</evidence>
<keyword evidence="9" id="KW-0732">Signal</keyword>
<evidence type="ECO:0000256" key="5">
    <source>
        <dbReference type="ARBA" id="ARBA00022801"/>
    </source>
</evidence>
<name>A0A1Q6A420_9SPHI</name>
<evidence type="ECO:0000313" key="12">
    <source>
        <dbReference type="EMBL" id="OKS88747.1"/>
    </source>
</evidence>
<evidence type="ECO:0000259" key="10">
    <source>
        <dbReference type="Pfam" id="PF00675"/>
    </source>
</evidence>
<evidence type="ECO:0000256" key="9">
    <source>
        <dbReference type="SAM" id="SignalP"/>
    </source>
</evidence>
<keyword evidence="7" id="KW-0482">Metalloprotease</keyword>
<keyword evidence="5" id="KW-0378">Hydrolase</keyword>
<comment type="caution">
    <text evidence="12">The sequence shown here is derived from an EMBL/GenBank/DDBJ whole genome shotgun (WGS) entry which is preliminary data.</text>
</comment>
<dbReference type="InterPro" id="IPR007863">
    <property type="entry name" value="Peptidase_M16_C"/>
</dbReference>
<evidence type="ECO:0008006" key="14">
    <source>
        <dbReference type="Google" id="ProtNLM"/>
    </source>
</evidence>
<feature type="domain" description="Peptidase M16 C-terminal" evidence="11">
    <location>
        <begin position="207"/>
        <end position="385"/>
    </location>
</feature>
<dbReference type="InterPro" id="IPR050626">
    <property type="entry name" value="Peptidase_M16"/>
</dbReference>
<evidence type="ECO:0000256" key="2">
    <source>
        <dbReference type="ARBA" id="ARBA00007261"/>
    </source>
</evidence>
<dbReference type="SUPFAM" id="SSF63411">
    <property type="entry name" value="LuxS/MPP-like metallohydrolase"/>
    <property type="match status" value="4"/>
</dbReference>
<feature type="domain" description="Peptidase M16 C-terminal" evidence="11">
    <location>
        <begin position="683"/>
        <end position="861"/>
    </location>
</feature>